<evidence type="ECO:0000313" key="3">
    <source>
        <dbReference type="EMBL" id="KAF8478635.1"/>
    </source>
</evidence>
<evidence type="ECO:0000256" key="1">
    <source>
        <dbReference type="SAM" id="MobiDB-lite"/>
    </source>
</evidence>
<feature type="region of interest" description="Disordered" evidence="1">
    <location>
        <begin position="459"/>
        <end position="479"/>
    </location>
</feature>
<name>A0A9P5T778_9AGAM</name>
<sequence>MNTWVFFRRARIALFSFLVLICLTWAILFAVFLSHEWPHFSQFQKIIVVSLLSLYGSTAILLYLMIVVQFRLWWDVARVFGLLVVHAGSCVLFTLYRPSFPCRGFGTETMCRNLVYTIFIGCWVFSGIILCFAIALGVVAFIPRPVESLLETEEDDAPLTPASFKAGSPSDELRTVSFYSIDSRTGLVSYNNGGELSEASLSPDWDSSPVKGAHRETITVGPPHLWQSFQRPNLRHSNDPSTCGGVMSMRNAPRERASVVSGPQRVDSVYRNPFYDPSPSPVPTYSPASKIRPGVGGENSTAEDRPSPSSAFSELKHDALSPISLPNSPLPVTTPSGPATEYMPALYFTLSQYSTRASSGDHSQLEQTYPDSARTATPRVHSFHSSAASVHSMWAESTPLVIPPLVLAPDIARFRGFSSILDRKDSPSGNNASFAARGSVAPLNLKVSEPSRTVQYHGELSGHHSSIPPIKESPFARRGSDGQVLDETQWWRLVLNAAGKH</sequence>
<reference evidence="3" key="1">
    <citation type="submission" date="2019-10" db="EMBL/GenBank/DDBJ databases">
        <authorList>
            <consortium name="DOE Joint Genome Institute"/>
            <person name="Kuo A."/>
            <person name="Miyauchi S."/>
            <person name="Kiss E."/>
            <person name="Drula E."/>
            <person name="Kohler A."/>
            <person name="Sanchez-Garcia M."/>
            <person name="Andreopoulos B."/>
            <person name="Barry K.W."/>
            <person name="Bonito G."/>
            <person name="Buee M."/>
            <person name="Carver A."/>
            <person name="Chen C."/>
            <person name="Cichocki N."/>
            <person name="Clum A."/>
            <person name="Culley D."/>
            <person name="Crous P.W."/>
            <person name="Fauchery L."/>
            <person name="Girlanda M."/>
            <person name="Hayes R."/>
            <person name="Keri Z."/>
            <person name="LaButti K."/>
            <person name="Lipzen A."/>
            <person name="Lombard V."/>
            <person name="Magnuson J."/>
            <person name="Maillard F."/>
            <person name="Morin E."/>
            <person name="Murat C."/>
            <person name="Nolan M."/>
            <person name="Ohm R."/>
            <person name="Pangilinan J."/>
            <person name="Pereira M."/>
            <person name="Perotto S."/>
            <person name="Peter M."/>
            <person name="Riley R."/>
            <person name="Sitrit Y."/>
            <person name="Stielow B."/>
            <person name="Szollosi G."/>
            <person name="Zifcakova L."/>
            <person name="Stursova M."/>
            <person name="Spatafora J.W."/>
            <person name="Tedersoo L."/>
            <person name="Vaario L.-M."/>
            <person name="Yamada A."/>
            <person name="Yan M."/>
            <person name="Wang P."/>
            <person name="Xu J."/>
            <person name="Bruns T."/>
            <person name="Baldrian P."/>
            <person name="Vilgalys R."/>
            <person name="Henrissat B."/>
            <person name="Grigoriev I.V."/>
            <person name="Hibbett D."/>
            <person name="Nagy L.G."/>
            <person name="Martin F.M."/>
        </authorList>
    </citation>
    <scope>NUCLEOTIDE SEQUENCE</scope>
    <source>
        <strain evidence="3">Prilba</strain>
    </source>
</reference>
<feature type="region of interest" description="Disordered" evidence="1">
    <location>
        <begin position="268"/>
        <end position="314"/>
    </location>
</feature>
<organism evidence="3 4">
    <name type="scientific">Russula ochroleuca</name>
    <dbReference type="NCBI Taxonomy" id="152965"/>
    <lineage>
        <taxon>Eukaryota</taxon>
        <taxon>Fungi</taxon>
        <taxon>Dikarya</taxon>
        <taxon>Basidiomycota</taxon>
        <taxon>Agaricomycotina</taxon>
        <taxon>Agaricomycetes</taxon>
        <taxon>Russulales</taxon>
        <taxon>Russulaceae</taxon>
        <taxon>Russula</taxon>
    </lineage>
</organism>
<evidence type="ECO:0000256" key="2">
    <source>
        <dbReference type="SAM" id="Phobius"/>
    </source>
</evidence>
<comment type="caution">
    <text evidence="3">The sequence shown here is derived from an EMBL/GenBank/DDBJ whole genome shotgun (WGS) entry which is preliminary data.</text>
</comment>
<keyword evidence="2" id="KW-0472">Membrane</keyword>
<feature type="transmembrane region" description="Helical" evidence="2">
    <location>
        <begin position="46"/>
        <end position="67"/>
    </location>
</feature>
<accession>A0A9P5T778</accession>
<dbReference type="AlphaFoldDB" id="A0A9P5T778"/>
<keyword evidence="2" id="KW-1133">Transmembrane helix</keyword>
<protein>
    <submittedName>
        <fullName evidence="3">Uncharacterized protein</fullName>
    </submittedName>
</protein>
<gene>
    <name evidence="3" type="ORF">DFH94DRAFT_64905</name>
</gene>
<dbReference type="EMBL" id="WHVB01000011">
    <property type="protein sequence ID" value="KAF8478635.1"/>
    <property type="molecule type" value="Genomic_DNA"/>
</dbReference>
<feature type="transmembrane region" description="Helical" evidence="2">
    <location>
        <begin position="12"/>
        <end position="34"/>
    </location>
</feature>
<evidence type="ECO:0000313" key="4">
    <source>
        <dbReference type="Proteomes" id="UP000759537"/>
    </source>
</evidence>
<reference evidence="3" key="2">
    <citation type="journal article" date="2020" name="Nat. Commun.">
        <title>Large-scale genome sequencing of mycorrhizal fungi provides insights into the early evolution of symbiotic traits.</title>
        <authorList>
            <person name="Miyauchi S."/>
            <person name="Kiss E."/>
            <person name="Kuo A."/>
            <person name="Drula E."/>
            <person name="Kohler A."/>
            <person name="Sanchez-Garcia M."/>
            <person name="Morin E."/>
            <person name="Andreopoulos B."/>
            <person name="Barry K.W."/>
            <person name="Bonito G."/>
            <person name="Buee M."/>
            <person name="Carver A."/>
            <person name="Chen C."/>
            <person name="Cichocki N."/>
            <person name="Clum A."/>
            <person name="Culley D."/>
            <person name="Crous P.W."/>
            <person name="Fauchery L."/>
            <person name="Girlanda M."/>
            <person name="Hayes R.D."/>
            <person name="Keri Z."/>
            <person name="LaButti K."/>
            <person name="Lipzen A."/>
            <person name="Lombard V."/>
            <person name="Magnuson J."/>
            <person name="Maillard F."/>
            <person name="Murat C."/>
            <person name="Nolan M."/>
            <person name="Ohm R.A."/>
            <person name="Pangilinan J."/>
            <person name="Pereira M.F."/>
            <person name="Perotto S."/>
            <person name="Peter M."/>
            <person name="Pfister S."/>
            <person name="Riley R."/>
            <person name="Sitrit Y."/>
            <person name="Stielow J.B."/>
            <person name="Szollosi G."/>
            <person name="Zifcakova L."/>
            <person name="Stursova M."/>
            <person name="Spatafora J.W."/>
            <person name="Tedersoo L."/>
            <person name="Vaario L.M."/>
            <person name="Yamada A."/>
            <person name="Yan M."/>
            <person name="Wang P."/>
            <person name="Xu J."/>
            <person name="Bruns T."/>
            <person name="Baldrian P."/>
            <person name="Vilgalys R."/>
            <person name="Dunand C."/>
            <person name="Henrissat B."/>
            <person name="Grigoriev I.V."/>
            <person name="Hibbett D."/>
            <person name="Nagy L.G."/>
            <person name="Martin F.M."/>
        </authorList>
    </citation>
    <scope>NUCLEOTIDE SEQUENCE</scope>
    <source>
        <strain evidence="3">Prilba</strain>
    </source>
</reference>
<dbReference type="Proteomes" id="UP000759537">
    <property type="component" value="Unassembled WGS sequence"/>
</dbReference>
<keyword evidence="4" id="KW-1185">Reference proteome</keyword>
<proteinExistence type="predicted"/>
<dbReference type="OrthoDB" id="2666783at2759"/>
<keyword evidence="2" id="KW-0812">Transmembrane</keyword>
<feature type="transmembrane region" description="Helical" evidence="2">
    <location>
        <begin position="116"/>
        <end position="142"/>
    </location>
</feature>